<evidence type="ECO:0000256" key="2">
    <source>
        <dbReference type="ARBA" id="ARBA00022801"/>
    </source>
</evidence>
<feature type="domain" description="PDZ" evidence="4">
    <location>
        <begin position="276"/>
        <end position="359"/>
    </location>
</feature>
<name>A0A517VTQ5_9PLAN</name>
<proteinExistence type="predicted"/>
<dbReference type="Pfam" id="PF13365">
    <property type="entry name" value="Trypsin_2"/>
    <property type="match status" value="1"/>
</dbReference>
<dbReference type="InterPro" id="IPR036034">
    <property type="entry name" value="PDZ_sf"/>
</dbReference>
<feature type="domain" description="PDZ" evidence="4">
    <location>
        <begin position="429"/>
        <end position="496"/>
    </location>
</feature>
<keyword evidence="1 5" id="KW-0645">Protease</keyword>
<keyword evidence="2 5" id="KW-0378">Hydrolase</keyword>
<organism evidence="5 6">
    <name type="scientific">Gimesia aquarii</name>
    <dbReference type="NCBI Taxonomy" id="2527964"/>
    <lineage>
        <taxon>Bacteria</taxon>
        <taxon>Pseudomonadati</taxon>
        <taxon>Planctomycetota</taxon>
        <taxon>Planctomycetia</taxon>
        <taxon>Planctomycetales</taxon>
        <taxon>Planctomycetaceae</taxon>
        <taxon>Gimesia</taxon>
    </lineage>
</organism>
<dbReference type="EMBL" id="CP037920">
    <property type="protein sequence ID" value="QDT96394.1"/>
    <property type="molecule type" value="Genomic_DNA"/>
</dbReference>
<dbReference type="InterPro" id="IPR001478">
    <property type="entry name" value="PDZ"/>
</dbReference>
<evidence type="ECO:0000313" key="6">
    <source>
        <dbReference type="Proteomes" id="UP000318704"/>
    </source>
</evidence>
<dbReference type="Gene3D" id="2.30.42.10">
    <property type="match status" value="2"/>
</dbReference>
<dbReference type="Gene3D" id="2.40.10.120">
    <property type="match status" value="1"/>
</dbReference>
<dbReference type="Proteomes" id="UP000318704">
    <property type="component" value="Chromosome"/>
</dbReference>
<evidence type="ECO:0000259" key="4">
    <source>
        <dbReference type="SMART" id="SM00228"/>
    </source>
</evidence>
<dbReference type="GO" id="GO:0006508">
    <property type="term" value="P:proteolysis"/>
    <property type="evidence" value="ECO:0007669"/>
    <property type="project" value="UniProtKB-KW"/>
</dbReference>
<dbReference type="SMART" id="SM00228">
    <property type="entry name" value="PDZ"/>
    <property type="match status" value="2"/>
</dbReference>
<dbReference type="SUPFAM" id="SSF50494">
    <property type="entry name" value="Trypsin-like serine proteases"/>
    <property type="match status" value="1"/>
</dbReference>
<dbReference type="PANTHER" id="PTHR43343:SF3">
    <property type="entry name" value="PROTEASE DO-LIKE 8, CHLOROPLASTIC"/>
    <property type="match status" value="1"/>
</dbReference>
<dbReference type="PANTHER" id="PTHR43343">
    <property type="entry name" value="PEPTIDASE S12"/>
    <property type="match status" value="1"/>
</dbReference>
<reference evidence="5 6" key="1">
    <citation type="submission" date="2019-03" db="EMBL/GenBank/DDBJ databases">
        <title>Deep-cultivation of Planctomycetes and their phenomic and genomic characterization uncovers novel biology.</title>
        <authorList>
            <person name="Wiegand S."/>
            <person name="Jogler M."/>
            <person name="Boedeker C."/>
            <person name="Pinto D."/>
            <person name="Vollmers J."/>
            <person name="Rivas-Marin E."/>
            <person name="Kohn T."/>
            <person name="Peeters S.H."/>
            <person name="Heuer A."/>
            <person name="Rast P."/>
            <person name="Oberbeckmann S."/>
            <person name="Bunk B."/>
            <person name="Jeske O."/>
            <person name="Meyerdierks A."/>
            <person name="Storesund J.E."/>
            <person name="Kallscheuer N."/>
            <person name="Luecker S."/>
            <person name="Lage O.M."/>
            <person name="Pohl T."/>
            <person name="Merkel B.J."/>
            <person name="Hornburger P."/>
            <person name="Mueller R.-W."/>
            <person name="Bruemmer F."/>
            <person name="Labrenz M."/>
            <person name="Spormann A.M."/>
            <person name="Op den Camp H."/>
            <person name="Overmann J."/>
            <person name="Amann R."/>
            <person name="Jetten M.S.M."/>
            <person name="Mascher T."/>
            <person name="Medema M.H."/>
            <person name="Devos D.P."/>
            <person name="Kaster A.-K."/>
            <person name="Ovreas L."/>
            <person name="Rohde M."/>
            <person name="Galperin M.Y."/>
            <person name="Jogler C."/>
        </authorList>
    </citation>
    <scope>NUCLEOTIDE SEQUENCE [LARGE SCALE GENOMIC DNA]</scope>
    <source>
        <strain evidence="5 6">V144</strain>
    </source>
</reference>
<dbReference type="EC" id="3.4.21.107" evidence="5"/>
<dbReference type="KEGG" id="gaw:V144x_18490"/>
<feature type="chain" id="PRO_5021703659" evidence="3">
    <location>
        <begin position="22"/>
        <end position="513"/>
    </location>
</feature>
<evidence type="ECO:0000313" key="5">
    <source>
        <dbReference type="EMBL" id="QDT96394.1"/>
    </source>
</evidence>
<gene>
    <name evidence="5" type="primary">degP_1</name>
    <name evidence="5" type="ORF">V144x_18490</name>
</gene>
<evidence type="ECO:0000256" key="3">
    <source>
        <dbReference type="SAM" id="SignalP"/>
    </source>
</evidence>
<dbReference type="GO" id="GO:0004252">
    <property type="term" value="F:serine-type endopeptidase activity"/>
    <property type="evidence" value="ECO:0007669"/>
    <property type="project" value="InterPro"/>
</dbReference>
<dbReference type="Pfam" id="PF13180">
    <property type="entry name" value="PDZ_2"/>
    <property type="match status" value="1"/>
</dbReference>
<dbReference type="AlphaFoldDB" id="A0A517VTQ5"/>
<dbReference type="PRINTS" id="PR00834">
    <property type="entry name" value="PROTEASES2C"/>
</dbReference>
<dbReference type="SUPFAM" id="SSF50156">
    <property type="entry name" value="PDZ domain-like"/>
    <property type="match status" value="2"/>
</dbReference>
<dbReference type="InterPro" id="IPR009003">
    <property type="entry name" value="Peptidase_S1_PA"/>
</dbReference>
<protein>
    <submittedName>
        <fullName evidence="5">Periplasmic serine endoprotease DegP</fullName>
        <ecNumber evidence="5">3.4.21.107</ecNumber>
    </submittedName>
</protein>
<accession>A0A517VTQ5</accession>
<evidence type="ECO:0000256" key="1">
    <source>
        <dbReference type="ARBA" id="ARBA00022670"/>
    </source>
</evidence>
<keyword evidence="3" id="KW-0732">Signal</keyword>
<dbReference type="InterPro" id="IPR001940">
    <property type="entry name" value="Peptidase_S1C"/>
</dbReference>
<sequence precursor="true">MKNRFTLVFVLAFTLSASLWSTCFESPLNSKHLEAKVPAQGVARQQISTSIPLSSLHEGSKHLAKIAKLATPSVVHIQCERQTPRGAVEETGSGVIVRGEDTSGLFIVTNRHVVRGSNGRSISIQLHDGRIIHPLRKWEDKDTDLAVLKINATGLSPADWGDSDNLDIGHMVLAMGSPFGLSESVTLGIISAKGRRSLQLGSGSEVLNQNFLQTDAAINPGNSGGPLIDLEGKIIGINTAIASNSGGNDGIGFSIPSKLVRHVFNQLVKYGQVYRAYLGVQLDPEFSIATANRLKMDRVRGARVVKVISNTPASRANLKYDDIILSFAGIDVLDQNHLINLVSLTPIDKRANVVLLRNGRKINVMVELANRKILDELERKQKRESEQSSIRIGPTAEPTSFQRIKNDNENHQAVATDLQLYTMNAELAIQLGFETSQSGLLVMDVAEESSLHGVVNLYDVIEEVAGTPVHNLSEFQQVLKQNRALNSLILKVSNGKKGKPHHQLVVWQRNEQP</sequence>
<dbReference type="RefSeq" id="WP_144984427.1">
    <property type="nucleotide sequence ID" value="NZ_CP037920.1"/>
</dbReference>
<feature type="signal peptide" evidence="3">
    <location>
        <begin position="1"/>
        <end position="21"/>
    </location>
</feature>
<dbReference type="InterPro" id="IPR051201">
    <property type="entry name" value="Chloro_Bact_Ser_Proteases"/>
</dbReference>